<proteinExistence type="inferred from homology"/>
<comment type="similarity">
    <text evidence="1">Belongs to the acyl-ACP thioesterase family.</text>
</comment>
<accession>A0A2T1N556</accession>
<dbReference type="InterPro" id="IPR045023">
    <property type="entry name" value="FATA/B"/>
</dbReference>
<dbReference type="EMBL" id="PXOQ01000015">
    <property type="protein sequence ID" value="PSG86350.1"/>
    <property type="molecule type" value="Genomic_DNA"/>
</dbReference>
<feature type="domain" description="Acyl-ACP thioesterase N-terminal hotdog" evidence="3">
    <location>
        <begin position="3"/>
        <end position="126"/>
    </location>
</feature>
<dbReference type="InterPro" id="IPR029069">
    <property type="entry name" value="HotDog_dom_sf"/>
</dbReference>
<dbReference type="OrthoDB" id="9801517at2"/>
<dbReference type="Pfam" id="PF01643">
    <property type="entry name" value="Acyl-ACP_TE"/>
    <property type="match status" value="1"/>
</dbReference>
<reference evidence="4 5" key="1">
    <citation type="submission" date="2018-03" db="EMBL/GenBank/DDBJ databases">
        <title>Mesoflavibacter sp. HG37 and Mesoflavibacter sp. HG96 sp.nov., two marine bacteria isolated from seawater of Western Pacific Ocean.</title>
        <authorList>
            <person name="Cheng H."/>
            <person name="Wu Y.-H."/>
            <person name="Guo L.-L."/>
            <person name="Xu X.-W."/>
        </authorList>
    </citation>
    <scope>NUCLEOTIDE SEQUENCE [LARGE SCALE GENOMIC DNA]</scope>
    <source>
        <strain evidence="4 5">KCTC 32269</strain>
    </source>
</reference>
<comment type="caution">
    <text evidence="4">The sequence shown here is derived from an EMBL/GenBank/DDBJ whole genome shotgun (WGS) entry which is preliminary data.</text>
</comment>
<dbReference type="PANTHER" id="PTHR31727">
    <property type="entry name" value="OLEOYL-ACYL CARRIER PROTEIN THIOESTERASE 1, CHLOROPLASTIC"/>
    <property type="match status" value="1"/>
</dbReference>
<dbReference type="PANTHER" id="PTHR31727:SF6">
    <property type="entry name" value="OLEOYL-ACYL CARRIER PROTEIN THIOESTERASE 1, CHLOROPLASTIC"/>
    <property type="match status" value="1"/>
</dbReference>
<dbReference type="AlphaFoldDB" id="A0A2T1N556"/>
<dbReference type="Proteomes" id="UP000238426">
    <property type="component" value="Unassembled WGS sequence"/>
</dbReference>
<dbReference type="GO" id="GO:0000036">
    <property type="term" value="F:acyl carrier activity"/>
    <property type="evidence" value="ECO:0007669"/>
    <property type="project" value="TreeGrafter"/>
</dbReference>
<evidence type="ECO:0000313" key="4">
    <source>
        <dbReference type="EMBL" id="PSG86350.1"/>
    </source>
</evidence>
<sequence length="129" mass="15236">MKEFTSNITVQPEHIDYLQHVNNIQYVSWVQDIAIAHWEDAVTPTINKNYFWVLLEHHITYKKPGFLNDVIEVKTYIKENSGVTSKRIVEFYNKKTQTLLASSITTWCLFNQITKKPNRITPEIMNCFK</sequence>
<evidence type="ECO:0000313" key="5">
    <source>
        <dbReference type="Proteomes" id="UP000238426"/>
    </source>
</evidence>
<evidence type="ECO:0000259" key="3">
    <source>
        <dbReference type="Pfam" id="PF01643"/>
    </source>
</evidence>
<dbReference type="GO" id="GO:0016297">
    <property type="term" value="F:fatty acyl-[ACP] hydrolase activity"/>
    <property type="evidence" value="ECO:0007669"/>
    <property type="project" value="InterPro"/>
</dbReference>
<keyword evidence="2" id="KW-0809">Transit peptide</keyword>
<dbReference type="InterPro" id="IPR002864">
    <property type="entry name" value="Acyl-ACP_thioesterase_NHD"/>
</dbReference>
<dbReference type="RefSeq" id="WP_106464089.1">
    <property type="nucleotide sequence ID" value="NZ_PXOQ01000015.1"/>
</dbReference>
<dbReference type="Gene3D" id="3.10.129.10">
    <property type="entry name" value="Hotdog Thioesterase"/>
    <property type="match status" value="1"/>
</dbReference>
<evidence type="ECO:0000256" key="1">
    <source>
        <dbReference type="ARBA" id="ARBA00006500"/>
    </source>
</evidence>
<organism evidence="4 5">
    <name type="scientific">Aurantibacter aestuarii</name>
    <dbReference type="NCBI Taxonomy" id="1266046"/>
    <lineage>
        <taxon>Bacteria</taxon>
        <taxon>Pseudomonadati</taxon>
        <taxon>Bacteroidota</taxon>
        <taxon>Flavobacteriia</taxon>
        <taxon>Flavobacteriales</taxon>
        <taxon>Flavobacteriaceae</taxon>
        <taxon>Aurantibacter</taxon>
    </lineage>
</organism>
<keyword evidence="5" id="KW-1185">Reference proteome</keyword>
<dbReference type="SUPFAM" id="SSF54637">
    <property type="entry name" value="Thioesterase/thiol ester dehydrase-isomerase"/>
    <property type="match status" value="1"/>
</dbReference>
<evidence type="ECO:0000256" key="2">
    <source>
        <dbReference type="ARBA" id="ARBA00022946"/>
    </source>
</evidence>
<name>A0A2T1N556_9FLAO</name>
<dbReference type="CDD" id="cd00586">
    <property type="entry name" value="4HBT"/>
    <property type="match status" value="1"/>
</dbReference>
<gene>
    <name evidence="4" type="ORF">C7H52_11695</name>
</gene>
<protein>
    <submittedName>
        <fullName evidence="4">Thioesterase</fullName>
    </submittedName>
</protein>